<dbReference type="Pfam" id="PF16132">
    <property type="entry name" value="DUF4843"/>
    <property type="match status" value="1"/>
</dbReference>
<gene>
    <name evidence="1" type="ORF">GO493_11100</name>
</gene>
<evidence type="ECO:0000313" key="2">
    <source>
        <dbReference type="Proteomes" id="UP000461730"/>
    </source>
</evidence>
<name>A0A7K1U3C2_9BACT</name>
<comment type="caution">
    <text evidence="1">The sequence shown here is derived from an EMBL/GenBank/DDBJ whole genome shotgun (WGS) entry which is preliminary data.</text>
</comment>
<keyword evidence="2" id="KW-1185">Reference proteome</keyword>
<dbReference type="PROSITE" id="PS51257">
    <property type="entry name" value="PROKAR_LIPOPROTEIN"/>
    <property type="match status" value="1"/>
</dbReference>
<dbReference type="InterPro" id="IPR032299">
    <property type="entry name" value="DUF4843"/>
</dbReference>
<sequence>MKSILRYISTALLVVLLLGSCKKDIMTYGSEDSVYFTEDSTNYTFVDKKSSVITDTVIVRVKLIGKLSEKDRTLNVTVDSGDAVEGKDYTVLKPVVLQKDSNFVSVKVVLNRTTDLLTKNKKIWLGLKNSDDIKAADFPPHTQHKLTFSDKVEKPDWWDSYFYLFNYSDTRMRFYIDVMGSTLAPNQYTGGVGLDFSVVIYLLKAATIEYNQTHTEPLSDEYGPINWDVSWIDG</sequence>
<dbReference type="RefSeq" id="WP_157306234.1">
    <property type="nucleotide sequence ID" value="NZ_WRXN01000004.1"/>
</dbReference>
<evidence type="ECO:0000313" key="1">
    <source>
        <dbReference type="EMBL" id="MVT08810.1"/>
    </source>
</evidence>
<accession>A0A7K1U3C2</accession>
<protein>
    <submittedName>
        <fullName evidence="1">DUF4843 domain-containing protein</fullName>
    </submittedName>
</protein>
<reference evidence="1 2" key="1">
    <citation type="submission" date="2019-12" db="EMBL/GenBank/DDBJ databases">
        <title>Chitinophaga sp. strain ysch24 (GDMCC 1.1355), whole genome shotgun sequence.</title>
        <authorList>
            <person name="Zhang X."/>
        </authorList>
    </citation>
    <scope>NUCLEOTIDE SEQUENCE [LARGE SCALE GENOMIC DNA]</scope>
    <source>
        <strain evidence="2">ysch24</strain>
    </source>
</reference>
<proteinExistence type="predicted"/>
<dbReference type="AlphaFoldDB" id="A0A7K1U3C2"/>
<dbReference type="EMBL" id="WRXN01000004">
    <property type="protein sequence ID" value="MVT08810.1"/>
    <property type="molecule type" value="Genomic_DNA"/>
</dbReference>
<dbReference type="Proteomes" id="UP000461730">
    <property type="component" value="Unassembled WGS sequence"/>
</dbReference>
<organism evidence="1 2">
    <name type="scientific">Chitinophaga tropicalis</name>
    <dbReference type="NCBI Taxonomy" id="2683588"/>
    <lineage>
        <taxon>Bacteria</taxon>
        <taxon>Pseudomonadati</taxon>
        <taxon>Bacteroidota</taxon>
        <taxon>Chitinophagia</taxon>
        <taxon>Chitinophagales</taxon>
        <taxon>Chitinophagaceae</taxon>
        <taxon>Chitinophaga</taxon>
    </lineage>
</organism>